<dbReference type="Pfam" id="PF07690">
    <property type="entry name" value="MFS_1"/>
    <property type="match status" value="1"/>
</dbReference>
<keyword evidence="3" id="KW-1003">Cell membrane</keyword>
<evidence type="ECO:0000256" key="1">
    <source>
        <dbReference type="ARBA" id="ARBA00004651"/>
    </source>
</evidence>
<dbReference type="InterPro" id="IPR020846">
    <property type="entry name" value="MFS_dom"/>
</dbReference>
<evidence type="ECO:0000256" key="4">
    <source>
        <dbReference type="ARBA" id="ARBA00022692"/>
    </source>
</evidence>
<keyword evidence="4 8" id="KW-0812">Transmembrane</keyword>
<dbReference type="GO" id="GO:0005886">
    <property type="term" value="C:plasma membrane"/>
    <property type="evidence" value="ECO:0007669"/>
    <property type="project" value="UniProtKB-SubCell"/>
</dbReference>
<feature type="transmembrane region" description="Helical" evidence="8">
    <location>
        <begin position="455"/>
        <end position="475"/>
    </location>
</feature>
<protein>
    <submittedName>
        <fullName evidence="10">MFS transporter</fullName>
    </submittedName>
</protein>
<feature type="transmembrane region" description="Helical" evidence="8">
    <location>
        <begin position="377"/>
        <end position="398"/>
    </location>
</feature>
<evidence type="ECO:0000256" key="2">
    <source>
        <dbReference type="ARBA" id="ARBA00022448"/>
    </source>
</evidence>
<sequence>MDGVTDSPTTPQPPTLRAARRGSRRLALGVICLGQLMIVLDGTVVYVALPALQRGLDLSPSGLSWVVNAYLVPFAGLLLLSGRLGDLLGRTRVFVMGMAVFTVASLLCGLAGGPGLFLGARVAQGVGGALASAVSLAMVVALFPDPGERARALGVYSFVQSAGGTLGQLVGGVLTQLAGWPWIFFVNVPFGVLTLALAVRFLDGGRDNGPARSLDVMGAALVTGALSLAVYTIVGASDHGWNSPHTLGLGALAAVMLAGFTLRQTRAADPLLSPRFLASRTVTGALVTLALLFAAVYGFQFHAALYMQDVLGLDQLRTGAGLLPASVLIGLMSLVVAPWLIARLGTLVVLWGSLPLVGSGLLLFGQVSPDGSYVKDVLPGTVPLGIGLGLVIPALADLVMSGADARDSGLASGVFSTMQQIGSALGLSAVSALAVHRTAELTADGTDSASALTSGYRLAFHVGLVLVLLAWLVAVRTQRAPRAVRPGPGDAEQEQTSM</sequence>
<evidence type="ECO:0000313" key="10">
    <source>
        <dbReference type="EMBL" id="QFR00446.1"/>
    </source>
</evidence>
<accession>A0A5P8KB17</accession>
<comment type="subcellular location">
    <subcellularLocation>
        <location evidence="1">Cell membrane</location>
        <topology evidence="1">Multi-pass membrane protein</topology>
    </subcellularLocation>
</comment>
<keyword evidence="5 8" id="KW-1133">Transmembrane helix</keyword>
<feature type="transmembrane region" description="Helical" evidence="8">
    <location>
        <begin position="122"/>
        <end position="143"/>
    </location>
</feature>
<feature type="transmembrane region" description="Helical" evidence="8">
    <location>
        <begin position="348"/>
        <end position="365"/>
    </location>
</feature>
<name>A0A5P8KB17_9ACTN</name>
<dbReference type="InterPro" id="IPR036259">
    <property type="entry name" value="MFS_trans_sf"/>
</dbReference>
<dbReference type="InterPro" id="IPR011701">
    <property type="entry name" value="MFS"/>
</dbReference>
<keyword evidence="2" id="KW-0813">Transport</keyword>
<dbReference type="EMBL" id="CP045096">
    <property type="protein sequence ID" value="QFR00446.1"/>
    <property type="molecule type" value="Genomic_DNA"/>
</dbReference>
<evidence type="ECO:0000313" key="11">
    <source>
        <dbReference type="Proteomes" id="UP000327294"/>
    </source>
</evidence>
<dbReference type="SUPFAM" id="SSF103473">
    <property type="entry name" value="MFS general substrate transporter"/>
    <property type="match status" value="1"/>
</dbReference>
<keyword evidence="7" id="KW-0046">Antibiotic resistance</keyword>
<evidence type="ECO:0000256" key="5">
    <source>
        <dbReference type="ARBA" id="ARBA00022989"/>
    </source>
</evidence>
<feature type="transmembrane region" description="Helical" evidence="8">
    <location>
        <begin position="26"/>
        <end position="49"/>
    </location>
</feature>
<organism evidence="10 11">
    <name type="scientific">Streptomyces phaeolivaceus</name>
    <dbReference type="NCBI Taxonomy" id="2653200"/>
    <lineage>
        <taxon>Bacteria</taxon>
        <taxon>Bacillati</taxon>
        <taxon>Actinomycetota</taxon>
        <taxon>Actinomycetes</taxon>
        <taxon>Kitasatosporales</taxon>
        <taxon>Streptomycetaceae</taxon>
        <taxon>Streptomyces</taxon>
    </lineage>
</organism>
<feature type="transmembrane region" description="Helical" evidence="8">
    <location>
        <begin position="410"/>
        <end position="435"/>
    </location>
</feature>
<keyword evidence="11" id="KW-1185">Reference proteome</keyword>
<evidence type="ECO:0000256" key="3">
    <source>
        <dbReference type="ARBA" id="ARBA00022475"/>
    </source>
</evidence>
<feature type="transmembrane region" description="Helical" evidence="8">
    <location>
        <begin position="321"/>
        <end position="341"/>
    </location>
</feature>
<feature type="domain" description="Major facilitator superfamily (MFS) profile" evidence="9">
    <location>
        <begin position="27"/>
        <end position="482"/>
    </location>
</feature>
<dbReference type="AlphaFoldDB" id="A0A5P8KB17"/>
<evidence type="ECO:0000256" key="8">
    <source>
        <dbReference type="SAM" id="Phobius"/>
    </source>
</evidence>
<dbReference type="CDD" id="cd17321">
    <property type="entry name" value="MFS_MMR_MDR_like"/>
    <property type="match status" value="1"/>
</dbReference>
<dbReference type="PROSITE" id="PS50850">
    <property type="entry name" value="MFS"/>
    <property type="match status" value="1"/>
</dbReference>
<feature type="transmembrane region" description="Helical" evidence="8">
    <location>
        <begin position="93"/>
        <end position="116"/>
    </location>
</feature>
<evidence type="ECO:0000256" key="7">
    <source>
        <dbReference type="ARBA" id="ARBA00023251"/>
    </source>
</evidence>
<keyword evidence="6 8" id="KW-0472">Membrane</keyword>
<dbReference type="GO" id="GO:0022857">
    <property type="term" value="F:transmembrane transporter activity"/>
    <property type="evidence" value="ECO:0007669"/>
    <property type="project" value="InterPro"/>
</dbReference>
<reference evidence="10 11" key="1">
    <citation type="submission" date="2019-10" db="EMBL/GenBank/DDBJ databases">
        <title>Streptomyces sp. strain GY16 isolated from leaves of Broussonetia papyrifera.</title>
        <authorList>
            <person name="Mo P."/>
        </authorList>
    </citation>
    <scope>NUCLEOTIDE SEQUENCE [LARGE SCALE GENOMIC DNA]</scope>
    <source>
        <strain evidence="10 11">GY16</strain>
    </source>
</reference>
<dbReference type="Proteomes" id="UP000327294">
    <property type="component" value="Chromosome"/>
</dbReference>
<feature type="transmembrane region" description="Helical" evidence="8">
    <location>
        <begin position="61"/>
        <end position="81"/>
    </location>
</feature>
<dbReference type="Gene3D" id="1.20.1720.10">
    <property type="entry name" value="Multidrug resistance protein D"/>
    <property type="match status" value="1"/>
</dbReference>
<dbReference type="KEGG" id="sphv:F9278_34530"/>
<feature type="transmembrane region" description="Helical" evidence="8">
    <location>
        <begin position="155"/>
        <end position="174"/>
    </location>
</feature>
<dbReference type="PANTHER" id="PTHR42718:SF46">
    <property type="entry name" value="BLR6921 PROTEIN"/>
    <property type="match status" value="1"/>
</dbReference>
<evidence type="ECO:0000256" key="6">
    <source>
        <dbReference type="ARBA" id="ARBA00023136"/>
    </source>
</evidence>
<feature type="transmembrane region" description="Helical" evidence="8">
    <location>
        <begin position="214"/>
        <end position="234"/>
    </location>
</feature>
<dbReference type="GO" id="GO:0046677">
    <property type="term" value="P:response to antibiotic"/>
    <property type="evidence" value="ECO:0007669"/>
    <property type="project" value="UniProtKB-KW"/>
</dbReference>
<feature type="transmembrane region" description="Helical" evidence="8">
    <location>
        <begin position="180"/>
        <end position="202"/>
    </location>
</feature>
<evidence type="ECO:0000259" key="9">
    <source>
        <dbReference type="PROSITE" id="PS50850"/>
    </source>
</evidence>
<proteinExistence type="predicted"/>
<feature type="transmembrane region" description="Helical" evidence="8">
    <location>
        <begin position="246"/>
        <end position="262"/>
    </location>
</feature>
<dbReference type="PANTHER" id="PTHR42718">
    <property type="entry name" value="MAJOR FACILITATOR SUPERFAMILY MULTIDRUG TRANSPORTER MFSC"/>
    <property type="match status" value="1"/>
</dbReference>
<feature type="transmembrane region" description="Helical" evidence="8">
    <location>
        <begin position="282"/>
        <end position="301"/>
    </location>
</feature>
<gene>
    <name evidence="10" type="ORF">F9278_34530</name>
</gene>
<dbReference type="Gene3D" id="1.20.1250.20">
    <property type="entry name" value="MFS general substrate transporter like domains"/>
    <property type="match status" value="1"/>
</dbReference>